<evidence type="ECO:0000256" key="2">
    <source>
        <dbReference type="ARBA" id="ARBA00023015"/>
    </source>
</evidence>
<keyword evidence="4" id="KW-0804">Transcription</keyword>
<reference evidence="9" key="1">
    <citation type="submission" date="2016-06" db="EMBL/GenBank/DDBJ databases">
        <authorList>
            <person name="Varghese N."/>
            <person name="Submissions Spin"/>
        </authorList>
    </citation>
    <scope>NUCLEOTIDE SEQUENCE [LARGE SCALE GENOMIC DNA]</scope>
    <source>
        <strain evidence="9">DSM 43819</strain>
    </source>
</reference>
<dbReference type="AlphaFoldDB" id="A0A1C5JKE6"/>
<dbReference type="SMART" id="SM00448">
    <property type="entry name" value="REC"/>
    <property type="match status" value="1"/>
</dbReference>
<evidence type="ECO:0000256" key="4">
    <source>
        <dbReference type="ARBA" id="ARBA00023163"/>
    </source>
</evidence>
<keyword evidence="3" id="KW-0238">DNA-binding</keyword>
<dbReference type="RefSeq" id="WP_089014326.1">
    <property type="nucleotide sequence ID" value="NZ_LT607754.1"/>
</dbReference>
<dbReference type="GO" id="GO:0003677">
    <property type="term" value="F:DNA binding"/>
    <property type="evidence" value="ECO:0007669"/>
    <property type="project" value="UniProtKB-KW"/>
</dbReference>
<evidence type="ECO:0000259" key="6">
    <source>
        <dbReference type="PROSITE" id="PS50043"/>
    </source>
</evidence>
<dbReference type="InterPro" id="IPR000792">
    <property type="entry name" value="Tscrpt_reg_LuxR_C"/>
</dbReference>
<dbReference type="SUPFAM" id="SSF46894">
    <property type="entry name" value="C-terminal effector domain of the bipartite response regulators"/>
    <property type="match status" value="1"/>
</dbReference>
<dbReference type="SMART" id="SM00421">
    <property type="entry name" value="HTH_LUXR"/>
    <property type="match status" value="1"/>
</dbReference>
<dbReference type="InterPro" id="IPR011006">
    <property type="entry name" value="CheY-like_superfamily"/>
</dbReference>
<evidence type="ECO:0000259" key="7">
    <source>
        <dbReference type="PROSITE" id="PS50110"/>
    </source>
</evidence>
<sequence length="222" mass="23840">MTIRVVVADDQDLIRAGLRMIIDARPDLTVVGEAADGVEAVAVAKRTRPDVVLMDVRMPRQDGIAATRELVAAGSPARVIMLTTFDLDEPVYAALRAGASAFLLKDTRPADLAEAVRVVARGEALLAPTVTRRLLDRFADRLPGPAASSRELGALTAREVEVLTLTARALSNAEIAERLYLSTATVKTHVSAILTKLGLRDRVQAVVFAYEVGLVRPEPPAR</sequence>
<evidence type="ECO:0000313" key="8">
    <source>
        <dbReference type="EMBL" id="SCG71030.1"/>
    </source>
</evidence>
<dbReference type="InterPro" id="IPR016032">
    <property type="entry name" value="Sig_transdc_resp-reg_C-effctor"/>
</dbReference>
<dbReference type="PROSITE" id="PS50110">
    <property type="entry name" value="RESPONSE_REGULATORY"/>
    <property type="match status" value="1"/>
</dbReference>
<dbReference type="InterPro" id="IPR001789">
    <property type="entry name" value="Sig_transdc_resp-reg_receiver"/>
</dbReference>
<evidence type="ECO:0000256" key="1">
    <source>
        <dbReference type="ARBA" id="ARBA00022553"/>
    </source>
</evidence>
<gene>
    <name evidence="8" type="ORF">GA0070613_4849</name>
</gene>
<dbReference type="CDD" id="cd06170">
    <property type="entry name" value="LuxR_C_like"/>
    <property type="match status" value="1"/>
</dbReference>
<dbReference type="InterPro" id="IPR058245">
    <property type="entry name" value="NreC/VraR/RcsB-like_REC"/>
</dbReference>
<dbReference type="Gene3D" id="3.40.50.2300">
    <property type="match status" value="1"/>
</dbReference>
<proteinExistence type="predicted"/>
<evidence type="ECO:0000256" key="5">
    <source>
        <dbReference type="PROSITE-ProRule" id="PRU00169"/>
    </source>
</evidence>
<dbReference type="Pfam" id="PF00072">
    <property type="entry name" value="Response_reg"/>
    <property type="match status" value="1"/>
</dbReference>
<feature type="domain" description="Response regulatory" evidence="7">
    <location>
        <begin position="4"/>
        <end position="120"/>
    </location>
</feature>
<dbReference type="GO" id="GO:0006355">
    <property type="term" value="P:regulation of DNA-templated transcription"/>
    <property type="evidence" value="ECO:0007669"/>
    <property type="project" value="InterPro"/>
</dbReference>
<name>A0A1C5JKE6_9ACTN</name>
<dbReference type="PANTHER" id="PTHR43214">
    <property type="entry name" value="TWO-COMPONENT RESPONSE REGULATOR"/>
    <property type="match status" value="1"/>
</dbReference>
<keyword evidence="2" id="KW-0805">Transcription regulation</keyword>
<organism evidence="8 9">
    <name type="scientific">Micromonospora inositola</name>
    <dbReference type="NCBI Taxonomy" id="47865"/>
    <lineage>
        <taxon>Bacteria</taxon>
        <taxon>Bacillati</taxon>
        <taxon>Actinomycetota</taxon>
        <taxon>Actinomycetes</taxon>
        <taxon>Micromonosporales</taxon>
        <taxon>Micromonosporaceae</taxon>
        <taxon>Micromonospora</taxon>
    </lineage>
</organism>
<dbReference type="PROSITE" id="PS50043">
    <property type="entry name" value="HTH_LUXR_2"/>
    <property type="match status" value="1"/>
</dbReference>
<feature type="domain" description="HTH luxR-type" evidence="6">
    <location>
        <begin position="148"/>
        <end position="213"/>
    </location>
</feature>
<dbReference type="EMBL" id="LT607754">
    <property type="protein sequence ID" value="SCG71030.1"/>
    <property type="molecule type" value="Genomic_DNA"/>
</dbReference>
<dbReference type="PRINTS" id="PR00038">
    <property type="entry name" value="HTHLUXR"/>
</dbReference>
<dbReference type="GO" id="GO:0000160">
    <property type="term" value="P:phosphorelay signal transduction system"/>
    <property type="evidence" value="ECO:0007669"/>
    <property type="project" value="InterPro"/>
</dbReference>
<evidence type="ECO:0000256" key="3">
    <source>
        <dbReference type="ARBA" id="ARBA00023125"/>
    </source>
</evidence>
<keyword evidence="9" id="KW-1185">Reference proteome</keyword>
<protein>
    <submittedName>
        <fullName evidence="8">Two component transcriptional regulator, LuxR family</fullName>
    </submittedName>
</protein>
<dbReference type="CDD" id="cd17535">
    <property type="entry name" value="REC_NarL-like"/>
    <property type="match status" value="1"/>
</dbReference>
<dbReference type="InterPro" id="IPR039420">
    <property type="entry name" value="WalR-like"/>
</dbReference>
<dbReference type="PANTHER" id="PTHR43214:SF24">
    <property type="entry name" value="TRANSCRIPTIONAL REGULATORY PROTEIN NARL-RELATED"/>
    <property type="match status" value="1"/>
</dbReference>
<feature type="modified residue" description="4-aspartylphosphate" evidence="5">
    <location>
        <position position="55"/>
    </location>
</feature>
<evidence type="ECO:0000313" key="9">
    <source>
        <dbReference type="Proteomes" id="UP000198221"/>
    </source>
</evidence>
<dbReference type="Pfam" id="PF00196">
    <property type="entry name" value="GerE"/>
    <property type="match status" value="1"/>
</dbReference>
<accession>A0A1C5JKE6</accession>
<dbReference type="OrthoDB" id="9808843at2"/>
<dbReference type="SUPFAM" id="SSF52172">
    <property type="entry name" value="CheY-like"/>
    <property type="match status" value="1"/>
</dbReference>
<dbReference type="Proteomes" id="UP000198221">
    <property type="component" value="Chromosome I"/>
</dbReference>
<keyword evidence="1 5" id="KW-0597">Phosphoprotein</keyword>